<organism evidence="1 2">
    <name type="scientific">Arachnia propionica</name>
    <dbReference type="NCBI Taxonomy" id="1750"/>
    <lineage>
        <taxon>Bacteria</taxon>
        <taxon>Bacillati</taxon>
        <taxon>Actinomycetota</taxon>
        <taxon>Actinomycetes</taxon>
        <taxon>Propionibacteriales</taxon>
        <taxon>Propionibacteriaceae</taxon>
        <taxon>Arachnia</taxon>
    </lineage>
</organism>
<gene>
    <name evidence="1" type="ORF">NCTC12967_02854</name>
</gene>
<protein>
    <recommendedName>
        <fullName evidence="3">SMI1/KNR4 family protein</fullName>
    </recommendedName>
</protein>
<dbReference type="Proteomes" id="UP000273044">
    <property type="component" value="Chromosome"/>
</dbReference>
<dbReference type="AlphaFoldDB" id="A0A448N271"/>
<dbReference type="EMBL" id="LR134406">
    <property type="protein sequence ID" value="VEH71531.1"/>
    <property type="molecule type" value="Genomic_DNA"/>
</dbReference>
<keyword evidence="2" id="KW-1185">Reference proteome</keyword>
<sequence>MSEPNDPNPTPEKLLAGVIAEHFIDAQVAEDDGVQVVQLGEGLPVIECHINSMQEEPPHGVFLTLDIRGGALGTPGALVTASGYGDDMYRALVTAGCNWACAFGPVLLTALGRADLIDTENPDVEQFETTLQGRRYLVTMGGIDRSINVPLEVAKAYRERLGGSRALTTKVLASGVIPATRGDDIIPLGCFLGVGPDRIAEVKLGADDWEPGRAVLAEGPTEAEGIRMLREWALLKPLEPAPRLTRHDLQLTLDLLRNASGDSRNEAGWLGGRNHGMRLGAPGFTEAISLPADARWFVDEIAASGAGPGYGLDLRPITEGWLHLAQAGCGAQWALDLIDGSVALDSRFCDGEFRRVATGFVAWYEAWLDNAIRGGGPYAKWDHSLDAAFKVLAQAAEANGVDKLPELGLEVVLHSPEDKLVGPCHGCESVYAHYGVPNTAFVMKE</sequence>
<evidence type="ECO:0000313" key="2">
    <source>
        <dbReference type="Proteomes" id="UP000273044"/>
    </source>
</evidence>
<proteinExistence type="predicted"/>
<name>A0A448N271_9ACTN</name>
<evidence type="ECO:0000313" key="1">
    <source>
        <dbReference type="EMBL" id="VEH71531.1"/>
    </source>
</evidence>
<dbReference type="GeneID" id="64408264"/>
<reference evidence="1 2" key="1">
    <citation type="submission" date="2018-12" db="EMBL/GenBank/DDBJ databases">
        <authorList>
            <consortium name="Pathogen Informatics"/>
        </authorList>
    </citation>
    <scope>NUCLEOTIDE SEQUENCE [LARGE SCALE GENOMIC DNA]</scope>
    <source>
        <strain evidence="1 2">NCTC12967</strain>
    </source>
</reference>
<accession>A0A448N271</accession>
<dbReference type="RefSeq" id="WP_061787560.1">
    <property type="nucleotide sequence ID" value="NZ_LR134406.1"/>
</dbReference>
<evidence type="ECO:0008006" key="3">
    <source>
        <dbReference type="Google" id="ProtNLM"/>
    </source>
</evidence>